<reference evidence="4 5" key="1">
    <citation type="submission" date="2014-06" db="EMBL/GenBank/DDBJ databases">
        <authorList>
            <person name="Swart Estienne"/>
        </authorList>
    </citation>
    <scope>NUCLEOTIDE SEQUENCE [LARGE SCALE GENOMIC DNA]</scope>
    <source>
        <strain evidence="4 5">130c</strain>
    </source>
</reference>
<dbReference type="EMBL" id="CCKQ01009171">
    <property type="protein sequence ID" value="CDW80638.1"/>
    <property type="molecule type" value="Genomic_DNA"/>
</dbReference>
<gene>
    <name evidence="4" type="primary">Contig19451.g20623</name>
    <name evidence="4" type="ORF">STYLEM_9641</name>
</gene>
<dbReference type="InterPro" id="IPR011936">
    <property type="entry name" value="Myxo_disulph_rpt"/>
</dbReference>
<keyword evidence="2" id="KW-0677">Repeat</keyword>
<dbReference type="NCBIfam" id="TIGR02232">
    <property type="entry name" value="myxo_disulf_rpt"/>
    <property type="match status" value="1"/>
</dbReference>
<evidence type="ECO:0000256" key="1">
    <source>
        <dbReference type="ARBA" id="ARBA00022729"/>
    </source>
</evidence>
<accession>A0A078AIK0</accession>
<evidence type="ECO:0000313" key="4">
    <source>
        <dbReference type="EMBL" id="CDW80638.1"/>
    </source>
</evidence>
<keyword evidence="5" id="KW-1185">Reference proteome</keyword>
<dbReference type="AlphaFoldDB" id="A0A078AIK0"/>
<protein>
    <submittedName>
        <fullName evidence="4">Uncharacterized protein</fullName>
    </submittedName>
</protein>
<dbReference type="OrthoDB" id="2149267at2759"/>
<evidence type="ECO:0000313" key="5">
    <source>
        <dbReference type="Proteomes" id="UP000039865"/>
    </source>
</evidence>
<sequence>MIFAAQLTDINAQISPGNNHNAPNSVDNQLQLAMTRILYLEMGEECDGKLNNFDDGCDDFCKIKNGYTATYQDQSLIGIHKSCRKKDNLCMDLNIISDDGCNLNCETEQNYYCLYDFNTEKFKCYERKQLINNDIAKNNSEELSGCIKNNKLTSEEECDDGDATHSGGVPSAQIKILKTLMDEKANLSQNSLDIHQINSICKNGIIEIGEQCDDGDQFSFEKCDQNCHVQFGFHQNFNGKDIRSLSNSCFNNQTNECYDRNENSGDGYIILMISIFQL</sequence>
<name>A0A078AIK0_STYLE</name>
<organism evidence="4 5">
    <name type="scientific">Stylonychia lemnae</name>
    <name type="common">Ciliate</name>
    <dbReference type="NCBI Taxonomy" id="5949"/>
    <lineage>
        <taxon>Eukaryota</taxon>
        <taxon>Sar</taxon>
        <taxon>Alveolata</taxon>
        <taxon>Ciliophora</taxon>
        <taxon>Intramacronucleata</taxon>
        <taxon>Spirotrichea</taxon>
        <taxon>Stichotrichia</taxon>
        <taxon>Sporadotrichida</taxon>
        <taxon>Oxytrichidae</taxon>
        <taxon>Stylonychinae</taxon>
        <taxon>Stylonychia</taxon>
    </lineage>
</organism>
<evidence type="ECO:0000256" key="3">
    <source>
        <dbReference type="ARBA" id="ARBA00023157"/>
    </source>
</evidence>
<proteinExistence type="predicted"/>
<evidence type="ECO:0000256" key="2">
    <source>
        <dbReference type="ARBA" id="ARBA00022737"/>
    </source>
</evidence>
<keyword evidence="3" id="KW-1015">Disulfide bond</keyword>
<keyword evidence="1" id="KW-0732">Signal</keyword>
<dbReference type="InParanoid" id="A0A078AIK0"/>
<dbReference type="Proteomes" id="UP000039865">
    <property type="component" value="Unassembled WGS sequence"/>
</dbReference>